<organism evidence="1 2">
    <name type="scientific">Gluconobacter thailandicus NBRC 3257</name>
    <dbReference type="NCBI Taxonomy" id="1381097"/>
    <lineage>
        <taxon>Bacteria</taxon>
        <taxon>Pseudomonadati</taxon>
        <taxon>Pseudomonadota</taxon>
        <taxon>Alphaproteobacteria</taxon>
        <taxon>Acetobacterales</taxon>
        <taxon>Acetobacteraceae</taxon>
        <taxon>Gluconobacter</taxon>
    </lineage>
</organism>
<evidence type="ECO:0000313" key="2">
    <source>
        <dbReference type="Proteomes" id="UP000018209"/>
    </source>
</evidence>
<keyword evidence="2" id="KW-1185">Reference proteome</keyword>
<evidence type="ECO:0000313" key="1">
    <source>
        <dbReference type="EMBL" id="GAD28209.1"/>
    </source>
</evidence>
<sequence>MHRLSCGDPLGKRVAIAPSVSEDESDAKGWRLHRTEDVGIAPKRVVIAP</sequence>
<dbReference type="Proteomes" id="UP000018209">
    <property type="component" value="Unassembled WGS sequence"/>
</dbReference>
<dbReference type="EMBL" id="BASM01000050">
    <property type="protein sequence ID" value="GAD28209.1"/>
    <property type="molecule type" value="Genomic_DNA"/>
</dbReference>
<gene>
    <name evidence="1" type="ORF">NBRC3257_3208</name>
</gene>
<reference evidence="1 2" key="1">
    <citation type="submission" date="2013-08" db="EMBL/GenBank/DDBJ databases">
        <title>Gluconobacter thailandicus NBRC 3257 whole genome sequence.</title>
        <authorList>
            <person name="Matsutani M."/>
            <person name="Yakushi T."/>
            <person name="Matsushita K."/>
        </authorList>
    </citation>
    <scope>NUCLEOTIDE SEQUENCE [LARGE SCALE GENOMIC DNA]</scope>
    <source>
        <strain evidence="1 2">NBRC 3257</strain>
    </source>
</reference>
<comment type="caution">
    <text evidence="1">The sequence shown here is derived from an EMBL/GenBank/DDBJ whole genome shotgun (WGS) entry which is preliminary data.</text>
</comment>
<name>A0ABQ0J1B4_GLUTH</name>
<protein>
    <submittedName>
        <fullName evidence="1">Uncharacterized protein</fullName>
    </submittedName>
</protein>
<proteinExistence type="predicted"/>
<accession>A0ABQ0J1B4</accession>